<evidence type="ECO:0000256" key="1">
    <source>
        <dbReference type="ARBA" id="ARBA00004141"/>
    </source>
</evidence>
<accession>A0ABU5CI81</accession>
<evidence type="ECO:0000256" key="3">
    <source>
        <dbReference type="ARBA" id="ARBA00022448"/>
    </source>
</evidence>
<feature type="domain" description="Cation efflux protein cytoplasmic" evidence="10">
    <location>
        <begin position="214"/>
        <end position="287"/>
    </location>
</feature>
<dbReference type="Gene3D" id="1.20.1510.10">
    <property type="entry name" value="Cation efflux protein transmembrane domain"/>
    <property type="match status" value="1"/>
</dbReference>
<evidence type="ECO:0000313" key="11">
    <source>
        <dbReference type="EMBL" id="MDY0406029.1"/>
    </source>
</evidence>
<feature type="domain" description="Cation efflux protein transmembrane" evidence="9">
    <location>
        <begin position="20"/>
        <end position="210"/>
    </location>
</feature>
<dbReference type="Pfam" id="PF16916">
    <property type="entry name" value="ZT_dimer"/>
    <property type="match status" value="1"/>
</dbReference>
<organism evidence="11 12">
    <name type="scientific">Tigheibacillus jepli</name>
    <dbReference type="NCBI Taxonomy" id="3035914"/>
    <lineage>
        <taxon>Bacteria</taxon>
        <taxon>Bacillati</taxon>
        <taxon>Bacillota</taxon>
        <taxon>Bacilli</taxon>
        <taxon>Bacillales</taxon>
        <taxon>Bacillaceae</taxon>
        <taxon>Tigheibacillus</taxon>
    </lineage>
</organism>
<keyword evidence="4 8" id="KW-0812">Transmembrane</keyword>
<dbReference type="EMBL" id="JAROCA020000001">
    <property type="protein sequence ID" value="MDY0406029.1"/>
    <property type="molecule type" value="Genomic_DNA"/>
</dbReference>
<dbReference type="PANTHER" id="PTHR11562">
    <property type="entry name" value="CATION EFFLUX PROTEIN/ ZINC TRANSPORTER"/>
    <property type="match status" value="1"/>
</dbReference>
<dbReference type="InterPro" id="IPR036837">
    <property type="entry name" value="Cation_efflux_CTD_sf"/>
</dbReference>
<feature type="transmembrane region" description="Helical" evidence="8">
    <location>
        <begin position="157"/>
        <end position="178"/>
    </location>
</feature>
<comment type="subcellular location">
    <subcellularLocation>
        <location evidence="1">Membrane</location>
        <topology evidence="1">Multi-pass membrane protein</topology>
    </subcellularLocation>
</comment>
<dbReference type="InterPro" id="IPR002524">
    <property type="entry name" value="Cation_efflux"/>
</dbReference>
<feature type="transmembrane region" description="Helical" evidence="8">
    <location>
        <begin position="184"/>
        <end position="202"/>
    </location>
</feature>
<evidence type="ECO:0000259" key="10">
    <source>
        <dbReference type="Pfam" id="PF16916"/>
    </source>
</evidence>
<evidence type="ECO:0000256" key="4">
    <source>
        <dbReference type="ARBA" id="ARBA00022692"/>
    </source>
</evidence>
<evidence type="ECO:0000256" key="8">
    <source>
        <dbReference type="SAM" id="Phobius"/>
    </source>
</evidence>
<evidence type="ECO:0000256" key="7">
    <source>
        <dbReference type="ARBA" id="ARBA00023136"/>
    </source>
</evidence>
<keyword evidence="6" id="KW-0406">Ion transport</keyword>
<dbReference type="InterPro" id="IPR027470">
    <property type="entry name" value="Cation_efflux_CTD"/>
</dbReference>
<reference evidence="11 12" key="1">
    <citation type="submission" date="2023-10" db="EMBL/GenBank/DDBJ databases">
        <title>179-bfca-hs.</title>
        <authorList>
            <person name="Miliotis G."/>
            <person name="Sengupta P."/>
            <person name="Hameed A."/>
            <person name="Chuvochina M."/>
            <person name="Mcdonagh F."/>
            <person name="Simpson A.C."/>
            <person name="Singh N.K."/>
            <person name="Rekha P.D."/>
            <person name="Raman K."/>
            <person name="Hugenholtz P."/>
            <person name="Venkateswaran K."/>
        </authorList>
    </citation>
    <scope>NUCLEOTIDE SEQUENCE [LARGE SCALE GENOMIC DNA]</scope>
    <source>
        <strain evidence="11 12">179-BFC-A-HS</strain>
    </source>
</reference>
<dbReference type="SUPFAM" id="SSF161111">
    <property type="entry name" value="Cation efflux protein transmembrane domain-like"/>
    <property type="match status" value="1"/>
</dbReference>
<dbReference type="Proteomes" id="UP001228376">
    <property type="component" value="Unassembled WGS sequence"/>
</dbReference>
<keyword evidence="12" id="KW-1185">Reference proteome</keyword>
<protein>
    <submittedName>
        <fullName evidence="11">Cation diffusion facilitator family transporter</fullName>
    </submittedName>
</protein>
<gene>
    <name evidence="11" type="ORF">P5G51_012075</name>
</gene>
<feature type="transmembrane region" description="Helical" evidence="8">
    <location>
        <begin position="45"/>
        <end position="66"/>
    </location>
</feature>
<keyword evidence="7 8" id="KW-0472">Membrane</keyword>
<evidence type="ECO:0000256" key="5">
    <source>
        <dbReference type="ARBA" id="ARBA00022989"/>
    </source>
</evidence>
<evidence type="ECO:0000256" key="2">
    <source>
        <dbReference type="ARBA" id="ARBA00008873"/>
    </source>
</evidence>
<dbReference type="NCBIfam" id="TIGR01297">
    <property type="entry name" value="CDF"/>
    <property type="match status" value="1"/>
</dbReference>
<comment type="caution">
    <text evidence="11">The sequence shown here is derived from an EMBL/GenBank/DDBJ whole genome shotgun (WGS) entry which is preliminary data.</text>
</comment>
<feature type="transmembrane region" description="Helical" evidence="8">
    <location>
        <begin position="18"/>
        <end position="39"/>
    </location>
</feature>
<keyword evidence="5 8" id="KW-1133">Transmembrane helix</keyword>
<name>A0ABU5CI81_9BACI</name>
<feature type="transmembrane region" description="Helical" evidence="8">
    <location>
        <begin position="86"/>
        <end position="105"/>
    </location>
</feature>
<dbReference type="InterPro" id="IPR050681">
    <property type="entry name" value="CDF/SLC30A"/>
</dbReference>
<feature type="transmembrane region" description="Helical" evidence="8">
    <location>
        <begin position="117"/>
        <end position="136"/>
    </location>
</feature>
<evidence type="ECO:0000259" key="9">
    <source>
        <dbReference type="Pfam" id="PF01545"/>
    </source>
</evidence>
<dbReference type="InterPro" id="IPR058533">
    <property type="entry name" value="Cation_efflux_TM"/>
</dbReference>
<sequence length="301" mass="33096">MGHHHGHQHHHHTENKKVLFWGFLIIFSFMIVEACGGYFTNSLALLSDAGHMLSDAASLGLSLLAFKMGERKANQYKTFGYKRFEIIAAFINGLALVIIALFIFFEAYQRFSAPPEVGGSMMFIALAGLIVNIIVFGMMSKGDSKENLNIRSALLHVAGDLLGSVGAIIAGLLIYFFGWNLADPIASVIVSALILVSGYRITKDAAHVLMEGKPDGIDMKKMKALLEELDGVVEIHDLHVWSITNEFPAMSCHLVVENDIDRDVLLQVAAEQILQTFNISHCTLQLEGVHADIHDSCDNCN</sequence>
<dbReference type="Pfam" id="PF01545">
    <property type="entry name" value="Cation_efflux"/>
    <property type="match status" value="1"/>
</dbReference>
<evidence type="ECO:0000256" key="6">
    <source>
        <dbReference type="ARBA" id="ARBA00023065"/>
    </source>
</evidence>
<dbReference type="RefSeq" id="WP_306065917.1">
    <property type="nucleotide sequence ID" value="NZ_JAROCA020000001.1"/>
</dbReference>
<comment type="similarity">
    <text evidence="2">Belongs to the cation diffusion facilitator (CDF) transporter (TC 2.A.4) family. SLC30A subfamily.</text>
</comment>
<dbReference type="SUPFAM" id="SSF160240">
    <property type="entry name" value="Cation efflux protein cytoplasmic domain-like"/>
    <property type="match status" value="1"/>
</dbReference>
<evidence type="ECO:0000313" key="12">
    <source>
        <dbReference type="Proteomes" id="UP001228376"/>
    </source>
</evidence>
<dbReference type="PANTHER" id="PTHR11562:SF17">
    <property type="entry name" value="RE54080P-RELATED"/>
    <property type="match status" value="1"/>
</dbReference>
<dbReference type="InterPro" id="IPR027469">
    <property type="entry name" value="Cation_efflux_TMD_sf"/>
</dbReference>
<proteinExistence type="inferred from homology"/>
<keyword evidence="3" id="KW-0813">Transport</keyword>